<dbReference type="PROSITE" id="PS00138">
    <property type="entry name" value="SUBTILASE_SER"/>
    <property type="match status" value="1"/>
</dbReference>
<dbReference type="InterPro" id="IPR000209">
    <property type="entry name" value="Peptidase_S8/S53_dom"/>
</dbReference>
<feature type="domain" description="PA" evidence="7">
    <location>
        <begin position="466"/>
        <end position="534"/>
    </location>
</feature>
<dbReference type="PROSITE" id="PS51892">
    <property type="entry name" value="SUBTILASE"/>
    <property type="match status" value="1"/>
</dbReference>
<dbReference type="CDD" id="cd04852">
    <property type="entry name" value="Peptidases_S8_3"/>
    <property type="match status" value="1"/>
</dbReference>
<dbReference type="Gene3D" id="3.50.30.30">
    <property type="match status" value="1"/>
</dbReference>
<dbReference type="InterPro" id="IPR023828">
    <property type="entry name" value="Peptidase_S8_Ser-AS"/>
</dbReference>
<keyword evidence="3 4" id="KW-0720">Serine protease</keyword>
<dbReference type="Gene3D" id="3.40.50.200">
    <property type="entry name" value="Peptidase S8/S53 domain"/>
    <property type="match status" value="1"/>
</dbReference>
<feature type="domain" description="Peptidase S8/S53" evidence="6">
    <location>
        <begin position="207"/>
        <end position="670"/>
    </location>
</feature>
<feature type="active site" description="Charge relay system" evidence="4">
    <location>
        <position position="295"/>
    </location>
</feature>
<evidence type="ECO:0000256" key="2">
    <source>
        <dbReference type="ARBA" id="ARBA00022801"/>
    </source>
</evidence>
<dbReference type="Pfam" id="PF00082">
    <property type="entry name" value="Peptidase_S8"/>
    <property type="match status" value="1"/>
</dbReference>
<dbReference type="SUPFAM" id="SSF52025">
    <property type="entry name" value="PA domain"/>
    <property type="match status" value="1"/>
</dbReference>
<feature type="active site" description="Charge relay system" evidence="4">
    <location>
        <position position="616"/>
    </location>
</feature>
<comment type="similarity">
    <text evidence="4">Belongs to the peptidase S8 family.</text>
</comment>
<dbReference type="PRINTS" id="PR00723">
    <property type="entry name" value="SUBTILISIN"/>
</dbReference>
<reference evidence="10" key="1">
    <citation type="journal article" date="2019" name="Int. J. Syst. Evol. Microbiol.">
        <title>The Global Catalogue of Microorganisms (GCM) 10K type strain sequencing project: providing services to taxonomists for standard genome sequencing and annotation.</title>
        <authorList>
            <consortium name="The Broad Institute Genomics Platform"/>
            <consortium name="The Broad Institute Genome Sequencing Center for Infectious Disease"/>
            <person name="Wu L."/>
            <person name="Ma J."/>
        </authorList>
    </citation>
    <scope>NUCLEOTIDE SEQUENCE [LARGE SCALE GENOMIC DNA]</scope>
    <source>
        <strain evidence="10">JCM 17441</strain>
    </source>
</reference>
<evidence type="ECO:0000256" key="5">
    <source>
        <dbReference type="SAM" id="SignalP"/>
    </source>
</evidence>
<evidence type="ECO:0000313" key="10">
    <source>
        <dbReference type="Proteomes" id="UP001500620"/>
    </source>
</evidence>
<feature type="active site" description="Charge relay system" evidence="4">
    <location>
        <position position="216"/>
    </location>
</feature>
<dbReference type="Pfam" id="PF02225">
    <property type="entry name" value="PA"/>
    <property type="match status" value="1"/>
</dbReference>
<dbReference type="InterPro" id="IPR046450">
    <property type="entry name" value="PA_dom_sf"/>
</dbReference>
<dbReference type="InterPro" id="IPR003137">
    <property type="entry name" value="PA_domain"/>
</dbReference>
<keyword evidence="10" id="KW-1185">Reference proteome</keyword>
<evidence type="ECO:0000256" key="4">
    <source>
        <dbReference type="PROSITE-ProRule" id="PRU01240"/>
    </source>
</evidence>
<feature type="signal peptide" evidence="5">
    <location>
        <begin position="1"/>
        <end position="30"/>
    </location>
</feature>
<sequence length="1118" mass="114076">MNRRRWAPAAVVAASVLPLLVMGPAGPASAAPAQVGKFTLVQSLSPSGTTTSAKTPTSKMAQTDPTLLNRTDSAPVSVVLKLDYDSVATYDGNVAGYAATSPSVTGRPLSRGQSEQRYEQRIAGIESRVLGDVNKRVPNAKVGQRLRTVYGGVALTVPANAVSKLLSVPGVVAVQKDTVNQVSTDSSGDFIGATAVYPQLGGAPNAGKGVIFGSLDTGVWPEHPSFADNGNLGAPPAKADGTPRTCDFGDNPLTPANDPFVCNKKIIGGQAFLATYQANNNPPEVYTTARDSDGHGTHTSSTAAGDPVASAKVFGVERGPINGIAPGAWVSVYKVCGVNGCYSSDSAAAVAQAILDGVKVINFSIGGGSSPYTDPVELAFLDAYAAGVFVSASAGNSGPGAATTDHVSPWVTTVAASTQKREFDSTLTVTSSDGAKATFTGSSITAGAGPAPVVFASAAPYNDILCSHPAPPGIFAGKIVVCQRGGVVNGVSIGRAVKGFNVNQGGAAGMILYNPTLADTETDNHWLPTVHLADGTAFLAFTGAHPGLTAQFTQGVKAQGQGDVMAAFSSRGPGDQFIKPDITAPGVQILAGNTPTPDDVAAGPPGQYFQAIAGTSMAAPHVAGSALLQRALHPDWTPGQIKSALMTTATTNVVKEDGHTPADPFDFGAGRVQVNKAANPGLTFDETAERMFTLGKDPVNGVQLNTPAIDAPVMPGSITATRVAKNVSGKNQVYRTETTAPSGSSITVTPALFTVKAGATVELKITIKSNAPTGQYFGQVRLVPVGGSLPTLHLPVAFVPKQGGITLAQSCAPTTVNWLKTTTCTVTAANTTFTDTTADFVSNGSVNALVTSANGATVVNALQVEKKGVALSGARPGTPSVGPGVSPAGGYLPLDLFGGTLVAPIGDEQQQKYNVPAFVYNGVTYDSIAVDSNGYLIPGGSGASTDNECCNIPDIPNPNPPNNILAPFWTDLDGAGAQGIMVNVLTDGVNNWTVIEWRVNVFGTNSVRKFQVWLGDNGVQDISFTYDPASLALPFGQPFRIGAENSAGTGGGQLPVGTLPAGDLVVTSTDPVPGAAVSYTYTLLGLIPGSTSTKTSMVSPIVPGTTVVSTPLTVTTRR</sequence>
<organism evidence="9 10">
    <name type="scientific">Dactylosporangium darangshiense</name>
    <dbReference type="NCBI Taxonomy" id="579108"/>
    <lineage>
        <taxon>Bacteria</taxon>
        <taxon>Bacillati</taxon>
        <taxon>Actinomycetota</taxon>
        <taxon>Actinomycetes</taxon>
        <taxon>Micromonosporales</taxon>
        <taxon>Micromonosporaceae</taxon>
        <taxon>Dactylosporangium</taxon>
    </lineage>
</organism>
<dbReference type="InterPro" id="IPR015500">
    <property type="entry name" value="Peptidase_S8_subtilisin-rel"/>
</dbReference>
<keyword evidence="2 4" id="KW-0378">Hydrolase</keyword>
<accession>A0ABP8DH88</accession>
<dbReference type="InterPro" id="IPR034197">
    <property type="entry name" value="Peptidases_S8_3"/>
</dbReference>
<dbReference type="EMBL" id="BAABAT010000022">
    <property type="protein sequence ID" value="GAA4255837.1"/>
    <property type="molecule type" value="Genomic_DNA"/>
</dbReference>
<keyword evidence="5" id="KW-0732">Signal</keyword>
<dbReference type="RefSeq" id="WP_345132845.1">
    <property type="nucleotide sequence ID" value="NZ_BAABAT010000022.1"/>
</dbReference>
<dbReference type="Proteomes" id="UP001500620">
    <property type="component" value="Unassembled WGS sequence"/>
</dbReference>
<evidence type="ECO:0000259" key="7">
    <source>
        <dbReference type="Pfam" id="PF02225"/>
    </source>
</evidence>
<evidence type="ECO:0000256" key="3">
    <source>
        <dbReference type="ARBA" id="ARBA00022825"/>
    </source>
</evidence>
<dbReference type="PANTHER" id="PTHR10795">
    <property type="entry name" value="PROPROTEIN CONVERTASE SUBTILISIN/KEXIN"/>
    <property type="match status" value="1"/>
</dbReference>
<evidence type="ECO:0000259" key="8">
    <source>
        <dbReference type="Pfam" id="PF17766"/>
    </source>
</evidence>
<dbReference type="Pfam" id="PF17766">
    <property type="entry name" value="fn3_6"/>
    <property type="match status" value="1"/>
</dbReference>
<name>A0ABP8DH88_9ACTN</name>
<evidence type="ECO:0000259" key="6">
    <source>
        <dbReference type="Pfam" id="PF00082"/>
    </source>
</evidence>
<dbReference type="InterPro" id="IPR036852">
    <property type="entry name" value="Peptidase_S8/S53_dom_sf"/>
</dbReference>
<evidence type="ECO:0000313" key="9">
    <source>
        <dbReference type="EMBL" id="GAA4255837.1"/>
    </source>
</evidence>
<dbReference type="CDD" id="cd02120">
    <property type="entry name" value="PA_subtilisin_like"/>
    <property type="match status" value="1"/>
</dbReference>
<dbReference type="Gene3D" id="2.60.40.2310">
    <property type="match status" value="1"/>
</dbReference>
<keyword evidence="1 4" id="KW-0645">Protease</keyword>
<evidence type="ECO:0000256" key="1">
    <source>
        <dbReference type="ARBA" id="ARBA00022670"/>
    </source>
</evidence>
<dbReference type="SUPFAM" id="SSF52743">
    <property type="entry name" value="Subtilisin-like"/>
    <property type="match status" value="1"/>
</dbReference>
<protein>
    <submittedName>
        <fullName evidence="9">S8 family serine peptidase</fullName>
    </submittedName>
</protein>
<dbReference type="InterPro" id="IPR045051">
    <property type="entry name" value="SBT"/>
</dbReference>
<feature type="chain" id="PRO_5045510116" evidence="5">
    <location>
        <begin position="31"/>
        <end position="1118"/>
    </location>
</feature>
<proteinExistence type="inferred from homology"/>
<comment type="caution">
    <text evidence="9">The sequence shown here is derived from an EMBL/GenBank/DDBJ whole genome shotgun (WGS) entry which is preliminary data.</text>
</comment>
<dbReference type="InterPro" id="IPR041469">
    <property type="entry name" value="Subtilisin-like_FN3"/>
</dbReference>
<gene>
    <name evidence="9" type="ORF">GCM10022255_066220</name>
</gene>
<feature type="domain" description="Subtilisin-like protease fibronectin type-III" evidence="8">
    <location>
        <begin position="703"/>
        <end position="780"/>
    </location>
</feature>